<dbReference type="SUPFAM" id="SSF56112">
    <property type="entry name" value="Protein kinase-like (PK-like)"/>
    <property type="match status" value="1"/>
</dbReference>
<sequence length="440" mass="48318">MVQVVDILNLSRNNLNGGLPGSLANMKNLSSLDLSQNKFKGMIPESYANISTLKQLNLSFNQLEGRSHLAASHRFSKKGLLILGVLGSLIVLLLLTFSVIIFCRYFRKQKTVENPEPEYASALTLKRFNQKDLEIATGFFSAENVIGASTLSTVYKGRTDDGKIVAVKKLNLQQFSAEADKCFNREVKTLSRLRHRNLVKVLGYAWESGKIKALVLEYMEKGNLDSIIHEPGVDPSRWTLLERINVCISIARGLVYLHSGYDFPIVHCDLKPSNVLLDGDLEAHVSDFGTARVLGVHLQDGSSVSSSSAFEGTIGYLAPEFAYMRELTTKVDVFSFGIIVMEFLTKRRPTGLAAEDGLPLTLRQLVDAALASGSERLLQIMDPFLASIVTAKEGEVLEKLLKLALSCTCTEPGDRPDMNEVLSSLLKLGAKIPPPLPSSS</sequence>
<dbReference type="GO" id="GO:0004672">
    <property type="term" value="F:protein kinase activity"/>
    <property type="evidence" value="ECO:0000318"/>
    <property type="project" value="GO_Central"/>
</dbReference>
<feature type="domain" description="Protein kinase" evidence="9">
    <location>
        <begin position="140"/>
        <end position="426"/>
    </location>
</feature>
<dbReference type="PANTHER" id="PTHR48056">
    <property type="entry name" value="LRR RECEPTOR-LIKE SERINE/THREONINE-PROTEIN KINASE-RELATED"/>
    <property type="match status" value="1"/>
</dbReference>
<evidence type="ECO:0000256" key="8">
    <source>
        <dbReference type="SAM" id="Phobius"/>
    </source>
</evidence>
<dbReference type="GO" id="GO:0005524">
    <property type="term" value="F:ATP binding"/>
    <property type="evidence" value="ECO:0007669"/>
    <property type="project" value="InterPro"/>
</dbReference>
<dbReference type="InterPro" id="IPR011009">
    <property type="entry name" value="Kinase-like_dom_sf"/>
</dbReference>
<dbReference type="FunFam" id="1.10.510.10:FF:001387">
    <property type="entry name" value="LRR receptor-like serine/threonine-protein kinase FLS2"/>
    <property type="match status" value="1"/>
</dbReference>
<dbReference type="InterPro" id="IPR032675">
    <property type="entry name" value="LRR_dom_sf"/>
</dbReference>
<keyword evidence="7" id="KW-0325">Glycoprotein</keyword>
<dbReference type="Pfam" id="PF00069">
    <property type="entry name" value="Pkinase"/>
    <property type="match status" value="1"/>
</dbReference>
<keyword evidence="4" id="KW-0677">Repeat</keyword>
<evidence type="ECO:0000313" key="11">
    <source>
        <dbReference type="Proteomes" id="UP000009183"/>
    </source>
</evidence>
<keyword evidence="3 8" id="KW-0812">Transmembrane</keyword>
<evidence type="ECO:0000256" key="7">
    <source>
        <dbReference type="ARBA" id="ARBA00023180"/>
    </source>
</evidence>
<keyword evidence="11" id="KW-1185">Reference proteome</keyword>
<dbReference type="Proteomes" id="UP000009183">
    <property type="component" value="Chromosome 10"/>
</dbReference>
<accession>F6HMH8</accession>
<dbReference type="eggNOG" id="ENOG502QTTB">
    <property type="taxonomic scope" value="Eukaryota"/>
</dbReference>
<dbReference type="Gene3D" id="3.30.200.20">
    <property type="entry name" value="Phosphorylase Kinase, domain 1"/>
    <property type="match status" value="1"/>
</dbReference>
<dbReference type="CDD" id="cd14066">
    <property type="entry name" value="STKc_IRAK"/>
    <property type="match status" value="1"/>
</dbReference>
<dbReference type="InterPro" id="IPR000719">
    <property type="entry name" value="Prot_kinase_dom"/>
</dbReference>
<dbReference type="SUPFAM" id="SSF52058">
    <property type="entry name" value="L domain-like"/>
    <property type="match status" value="1"/>
</dbReference>
<dbReference type="InterPro" id="IPR008271">
    <property type="entry name" value="Ser/Thr_kinase_AS"/>
</dbReference>
<evidence type="ECO:0000256" key="4">
    <source>
        <dbReference type="ARBA" id="ARBA00022737"/>
    </source>
</evidence>
<evidence type="ECO:0000256" key="1">
    <source>
        <dbReference type="ARBA" id="ARBA00004370"/>
    </source>
</evidence>
<dbReference type="Pfam" id="PF13855">
    <property type="entry name" value="LRR_8"/>
    <property type="match status" value="1"/>
</dbReference>
<dbReference type="AlphaFoldDB" id="F6HMH8"/>
<keyword evidence="5 8" id="KW-1133">Transmembrane helix</keyword>
<dbReference type="FunFam" id="3.30.200.20:FF:001009">
    <property type="entry name" value="LRR receptor-like serine/threonine-protein kinase FLS2"/>
    <property type="match status" value="1"/>
</dbReference>
<dbReference type="InterPro" id="IPR050647">
    <property type="entry name" value="Plant_LRR-RLKs"/>
</dbReference>
<evidence type="ECO:0000259" key="9">
    <source>
        <dbReference type="PROSITE" id="PS50011"/>
    </source>
</evidence>
<dbReference type="PROSITE" id="PS00108">
    <property type="entry name" value="PROTEIN_KINASE_ST"/>
    <property type="match status" value="1"/>
</dbReference>
<dbReference type="PROSITE" id="PS50011">
    <property type="entry name" value="PROTEIN_KINASE_DOM"/>
    <property type="match status" value="1"/>
</dbReference>
<dbReference type="InParanoid" id="F6HMH8"/>
<keyword evidence="2" id="KW-0433">Leucine-rich repeat</keyword>
<comment type="subcellular location">
    <subcellularLocation>
        <location evidence="1">Membrane</location>
    </subcellularLocation>
</comment>
<gene>
    <name evidence="10" type="ordered locus">VIT_10s0003g02910</name>
</gene>
<dbReference type="GO" id="GO:0016020">
    <property type="term" value="C:membrane"/>
    <property type="evidence" value="ECO:0007669"/>
    <property type="project" value="UniProtKB-SubCell"/>
</dbReference>
<evidence type="ECO:0000256" key="3">
    <source>
        <dbReference type="ARBA" id="ARBA00022692"/>
    </source>
</evidence>
<reference evidence="11" key="1">
    <citation type="journal article" date="2007" name="Nature">
        <title>The grapevine genome sequence suggests ancestral hexaploidization in major angiosperm phyla.</title>
        <authorList>
            <consortium name="The French-Italian Public Consortium for Grapevine Genome Characterization."/>
            <person name="Jaillon O."/>
            <person name="Aury J.-M."/>
            <person name="Noel B."/>
            <person name="Policriti A."/>
            <person name="Clepet C."/>
            <person name="Casagrande A."/>
            <person name="Choisne N."/>
            <person name="Aubourg S."/>
            <person name="Vitulo N."/>
            <person name="Jubin C."/>
            <person name="Vezzi A."/>
            <person name="Legeai F."/>
            <person name="Hugueney P."/>
            <person name="Dasilva C."/>
            <person name="Horner D."/>
            <person name="Mica E."/>
            <person name="Jublot D."/>
            <person name="Poulain J."/>
            <person name="Bruyere C."/>
            <person name="Billault A."/>
            <person name="Segurens B."/>
            <person name="Gouyvenoux M."/>
            <person name="Ugarte E."/>
            <person name="Cattonaro F."/>
            <person name="Anthouard V."/>
            <person name="Vico V."/>
            <person name="Del Fabbro C."/>
            <person name="Alaux M."/>
            <person name="Di Gaspero G."/>
            <person name="Dumas V."/>
            <person name="Felice N."/>
            <person name="Paillard S."/>
            <person name="Juman I."/>
            <person name="Moroldo M."/>
            <person name="Scalabrin S."/>
            <person name="Canaguier A."/>
            <person name="Le Clainche I."/>
            <person name="Malacrida G."/>
            <person name="Durand E."/>
            <person name="Pesole G."/>
            <person name="Laucou V."/>
            <person name="Chatelet P."/>
            <person name="Merdinoglu D."/>
            <person name="Delledonne M."/>
            <person name="Pezzotti M."/>
            <person name="Lecharny A."/>
            <person name="Scarpelli C."/>
            <person name="Artiguenave F."/>
            <person name="Pe M.E."/>
            <person name="Valle G."/>
            <person name="Morgante M."/>
            <person name="Caboche M."/>
            <person name="Adam-Blondon A.-F."/>
            <person name="Weissenbach J."/>
            <person name="Quetier F."/>
            <person name="Wincker P."/>
        </authorList>
    </citation>
    <scope>NUCLEOTIDE SEQUENCE [LARGE SCALE GENOMIC DNA]</scope>
    <source>
        <strain evidence="11">cv. Pinot noir / PN40024</strain>
    </source>
</reference>
<organism evidence="10 11">
    <name type="scientific">Vitis vinifera</name>
    <name type="common">Grape</name>
    <dbReference type="NCBI Taxonomy" id="29760"/>
    <lineage>
        <taxon>Eukaryota</taxon>
        <taxon>Viridiplantae</taxon>
        <taxon>Streptophyta</taxon>
        <taxon>Embryophyta</taxon>
        <taxon>Tracheophyta</taxon>
        <taxon>Spermatophyta</taxon>
        <taxon>Magnoliopsida</taxon>
        <taxon>eudicotyledons</taxon>
        <taxon>Gunneridae</taxon>
        <taxon>Pentapetalae</taxon>
        <taxon>rosids</taxon>
        <taxon>Vitales</taxon>
        <taxon>Vitaceae</taxon>
        <taxon>Viteae</taxon>
        <taxon>Vitis</taxon>
    </lineage>
</organism>
<dbReference type="PANTHER" id="PTHR48056:SF83">
    <property type="entry name" value="LRR RECEPTOR-LIKE SERINE_THREONINE-PROTEIN KINASE FLS2"/>
    <property type="match status" value="1"/>
</dbReference>
<dbReference type="PaxDb" id="29760-VIT_10s0003g02910.t01"/>
<dbReference type="HOGENOM" id="CLU_000288_92_6_1"/>
<dbReference type="EMBL" id="FN595992">
    <property type="protein sequence ID" value="CCB55767.1"/>
    <property type="molecule type" value="Genomic_DNA"/>
</dbReference>
<dbReference type="STRING" id="29760.F6HMH8"/>
<keyword evidence="6 8" id="KW-0472">Membrane</keyword>
<dbReference type="SMART" id="SM00220">
    <property type="entry name" value="S_TKc"/>
    <property type="match status" value="1"/>
</dbReference>
<dbReference type="Gene3D" id="3.80.10.10">
    <property type="entry name" value="Ribonuclease Inhibitor"/>
    <property type="match status" value="1"/>
</dbReference>
<evidence type="ECO:0000256" key="6">
    <source>
        <dbReference type="ARBA" id="ARBA00023136"/>
    </source>
</evidence>
<protein>
    <recommendedName>
        <fullName evidence="9">Protein kinase domain-containing protein</fullName>
    </recommendedName>
</protein>
<dbReference type="Gene3D" id="1.10.510.10">
    <property type="entry name" value="Transferase(Phosphotransferase) domain 1"/>
    <property type="match status" value="1"/>
</dbReference>
<dbReference type="ExpressionAtlas" id="F6HMH8">
    <property type="expression patterns" value="baseline and differential"/>
</dbReference>
<evidence type="ECO:0000313" key="10">
    <source>
        <dbReference type="EMBL" id="CCB55767.1"/>
    </source>
</evidence>
<proteinExistence type="predicted"/>
<evidence type="ECO:0000256" key="2">
    <source>
        <dbReference type="ARBA" id="ARBA00022614"/>
    </source>
</evidence>
<feature type="transmembrane region" description="Helical" evidence="8">
    <location>
        <begin position="80"/>
        <end position="102"/>
    </location>
</feature>
<dbReference type="InterPro" id="IPR001611">
    <property type="entry name" value="Leu-rich_rpt"/>
</dbReference>
<name>F6HMH8_VITVI</name>
<evidence type="ECO:0000256" key="5">
    <source>
        <dbReference type="ARBA" id="ARBA00022989"/>
    </source>
</evidence>